<feature type="transmembrane region" description="Helical" evidence="7">
    <location>
        <begin position="191"/>
        <end position="210"/>
    </location>
</feature>
<dbReference type="GO" id="GO:0010256">
    <property type="term" value="P:endomembrane system organization"/>
    <property type="evidence" value="ECO:0000318"/>
    <property type="project" value="GO_Central"/>
</dbReference>
<evidence type="ECO:0000256" key="3">
    <source>
        <dbReference type="ARBA" id="ARBA00022692"/>
    </source>
</evidence>
<dbReference type="PANTHER" id="PTHR31621">
    <property type="entry name" value="PROTEIN DMP3"/>
    <property type="match status" value="1"/>
</dbReference>
<keyword evidence="5 7" id="KW-0472">Membrane</keyword>
<dbReference type="Pfam" id="PF05078">
    <property type="entry name" value="DUF679"/>
    <property type="match status" value="1"/>
</dbReference>
<feature type="transmembrane region" description="Helical" evidence="7">
    <location>
        <begin position="61"/>
        <end position="78"/>
    </location>
</feature>
<dbReference type="Proteomes" id="UP000036987">
    <property type="component" value="Unassembled WGS sequence"/>
</dbReference>
<evidence type="ECO:0000256" key="2">
    <source>
        <dbReference type="ARBA" id="ARBA00008707"/>
    </source>
</evidence>
<keyword evidence="3 7" id="KW-0812">Transmembrane</keyword>
<feature type="region of interest" description="Disordered" evidence="6">
    <location>
        <begin position="11"/>
        <end position="39"/>
    </location>
</feature>
<feature type="transmembrane region" description="Helical" evidence="7">
    <location>
        <begin position="153"/>
        <end position="171"/>
    </location>
</feature>
<name>A0A0K9NXX1_ZOSMR</name>
<dbReference type="AlphaFoldDB" id="A0A0K9NXX1"/>
<dbReference type="InterPro" id="IPR007770">
    <property type="entry name" value="DMP"/>
</dbReference>
<comment type="subcellular location">
    <subcellularLocation>
        <location evidence="1">Membrane</location>
        <topology evidence="1">Multi-pass membrane protein</topology>
    </subcellularLocation>
</comment>
<dbReference type="EMBL" id="LFYR01001565">
    <property type="protein sequence ID" value="KMZ60795.1"/>
    <property type="molecule type" value="Genomic_DNA"/>
</dbReference>
<evidence type="ECO:0000256" key="6">
    <source>
        <dbReference type="SAM" id="MobiDB-lite"/>
    </source>
</evidence>
<keyword evidence="9" id="KW-1185">Reference proteome</keyword>
<sequence length="222" mass="24223">MDPTEMITVVSVDDGNRSSSHHASRHSSRQISPRPPPAIIPNKRRVAVAKGVQKTLSKTSMLVNFLPTGTLLTFEMLLPPVSGDGSCSPVSTMMIHLLLAICAASCFFFHFTDSFKAPDGTVYYGFVSPAGLSLFKTGLGVEVPDEERYKMRFVDLLHALMAVMVFAAIAFSDLRVTNCLFPGHVKEMDEVMESFPLMVGVVCSGLFFIFPNTRYGIGCMAS</sequence>
<dbReference type="GO" id="GO:0005737">
    <property type="term" value="C:cytoplasm"/>
    <property type="evidence" value="ECO:0007669"/>
    <property type="project" value="UniProtKB-ARBA"/>
</dbReference>
<gene>
    <name evidence="8" type="ORF">ZOSMA_56G00260</name>
</gene>
<evidence type="ECO:0000313" key="9">
    <source>
        <dbReference type="Proteomes" id="UP000036987"/>
    </source>
</evidence>
<proteinExistence type="inferred from homology"/>
<keyword evidence="4 7" id="KW-1133">Transmembrane helix</keyword>
<organism evidence="8 9">
    <name type="scientific">Zostera marina</name>
    <name type="common">Eelgrass</name>
    <dbReference type="NCBI Taxonomy" id="29655"/>
    <lineage>
        <taxon>Eukaryota</taxon>
        <taxon>Viridiplantae</taxon>
        <taxon>Streptophyta</taxon>
        <taxon>Embryophyta</taxon>
        <taxon>Tracheophyta</taxon>
        <taxon>Spermatophyta</taxon>
        <taxon>Magnoliopsida</taxon>
        <taxon>Liliopsida</taxon>
        <taxon>Zosteraceae</taxon>
        <taxon>Zostera</taxon>
    </lineage>
</organism>
<dbReference type="OrthoDB" id="762629at2759"/>
<evidence type="ECO:0000256" key="1">
    <source>
        <dbReference type="ARBA" id="ARBA00004141"/>
    </source>
</evidence>
<accession>A0A0K9NXX1</accession>
<evidence type="ECO:0000256" key="7">
    <source>
        <dbReference type="SAM" id="Phobius"/>
    </source>
</evidence>
<feature type="transmembrane region" description="Helical" evidence="7">
    <location>
        <begin position="90"/>
        <end position="111"/>
    </location>
</feature>
<dbReference type="OMA" id="SDFVHAM"/>
<comment type="caution">
    <text evidence="8">The sequence shown here is derived from an EMBL/GenBank/DDBJ whole genome shotgun (WGS) entry which is preliminary data.</text>
</comment>
<protein>
    <submittedName>
        <fullName evidence="8">Uncharacterized protein</fullName>
    </submittedName>
</protein>
<evidence type="ECO:0000313" key="8">
    <source>
        <dbReference type="EMBL" id="KMZ60795.1"/>
    </source>
</evidence>
<reference evidence="9" key="1">
    <citation type="journal article" date="2016" name="Nature">
        <title>The genome of the seagrass Zostera marina reveals angiosperm adaptation to the sea.</title>
        <authorList>
            <person name="Olsen J.L."/>
            <person name="Rouze P."/>
            <person name="Verhelst B."/>
            <person name="Lin Y.-C."/>
            <person name="Bayer T."/>
            <person name="Collen J."/>
            <person name="Dattolo E."/>
            <person name="De Paoli E."/>
            <person name="Dittami S."/>
            <person name="Maumus F."/>
            <person name="Michel G."/>
            <person name="Kersting A."/>
            <person name="Lauritano C."/>
            <person name="Lohaus R."/>
            <person name="Toepel M."/>
            <person name="Tonon T."/>
            <person name="Vanneste K."/>
            <person name="Amirebrahimi M."/>
            <person name="Brakel J."/>
            <person name="Bostroem C."/>
            <person name="Chovatia M."/>
            <person name="Grimwood J."/>
            <person name="Jenkins J.W."/>
            <person name="Jueterbock A."/>
            <person name="Mraz A."/>
            <person name="Stam W.T."/>
            <person name="Tice H."/>
            <person name="Bornberg-Bauer E."/>
            <person name="Green P.J."/>
            <person name="Pearson G.A."/>
            <person name="Procaccini G."/>
            <person name="Duarte C.M."/>
            <person name="Schmutz J."/>
            <person name="Reusch T.B.H."/>
            <person name="Van de Peer Y."/>
        </authorList>
    </citation>
    <scope>NUCLEOTIDE SEQUENCE [LARGE SCALE GENOMIC DNA]</scope>
    <source>
        <strain evidence="9">cv. Finnish</strain>
    </source>
</reference>
<evidence type="ECO:0000256" key="4">
    <source>
        <dbReference type="ARBA" id="ARBA00022989"/>
    </source>
</evidence>
<evidence type="ECO:0000256" key="5">
    <source>
        <dbReference type="ARBA" id="ARBA00023136"/>
    </source>
</evidence>
<feature type="compositionally biased region" description="Basic residues" evidence="6">
    <location>
        <begin position="19"/>
        <end position="28"/>
    </location>
</feature>
<dbReference type="GO" id="GO:0016020">
    <property type="term" value="C:membrane"/>
    <property type="evidence" value="ECO:0007669"/>
    <property type="project" value="UniProtKB-SubCell"/>
</dbReference>
<comment type="similarity">
    <text evidence="2">Belongs to the plant DMP1 protein family.</text>
</comment>
<dbReference type="PANTHER" id="PTHR31621:SF11">
    <property type="entry name" value="PROTEIN DMP8-RELATED"/>
    <property type="match status" value="1"/>
</dbReference>